<feature type="signal peptide" evidence="2">
    <location>
        <begin position="1"/>
        <end position="22"/>
    </location>
</feature>
<sequence length="183" mass="20484">METTVALARIMLTYSLANLSLAHFPHMANRWRSGVVGHLLSVVMAEDGLVKCLAMMIIDEALRSLDTRRTVRNCHSTTSFFSPSTHPNPFRIPQTLPPSLTELSMDGLCQSSHFPMEKFRALPSLCRVRNKLTYTPQPHRTPISADTTTHKPKQVPFSPMRTSRTSSDFVPLFPLLKHDGANA</sequence>
<reference evidence="3" key="1">
    <citation type="journal article" date="2021" name="Nat. Commun.">
        <title>Genetic determinants of endophytism in the Arabidopsis root mycobiome.</title>
        <authorList>
            <person name="Mesny F."/>
            <person name="Miyauchi S."/>
            <person name="Thiergart T."/>
            <person name="Pickel B."/>
            <person name="Atanasova L."/>
            <person name="Karlsson M."/>
            <person name="Huettel B."/>
            <person name="Barry K.W."/>
            <person name="Haridas S."/>
            <person name="Chen C."/>
            <person name="Bauer D."/>
            <person name="Andreopoulos W."/>
            <person name="Pangilinan J."/>
            <person name="LaButti K."/>
            <person name="Riley R."/>
            <person name="Lipzen A."/>
            <person name="Clum A."/>
            <person name="Drula E."/>
            <person name="Henrissat B."/>
            <person name="Kohler A."/>
            <person name="Grigoriev I.V."/>
            <person name="Martin F.M."/>
            <person name="Hacquard S."/>
        </authorList>
    </citation>
    <scope>NUCLEOTIDE SEQUENCE</scope>
    <source>
        <strain evidence="3">MPI-CAGE-CH-0243</strain>
    </source>
</reference>
<evidence type="ECO:0000256" key="1">
    <source>
        <dbReference type="SAM" id="MobiDB-lite"/>
    </source>
</evidence>
<proteinExistence type="predicted"/>
<keyword evidence="2" id="KW-0732">Signal</keyword>
<evidence type="ECO:0000256" key="2">
    <source>
        <dbReference type="SAM" id="SignalP"/>
    </source>
</evidence>
<comment type="caution">
    <text evidence="3">The sequence shown here is derived from an EMBL/GenBank/DDBJ whole genome shotgun (WGS) entry which is preliminary data.</text>
</comment>
<feature type="region of interest" description="Disordered" evidence="1">
    <location>
        <begin position="136"/>
        <end position="163"/>
    </location>
</feature>
<evidence type="ECO:0000313" key="3">
    <source>
        <dbReference type="EMBL" id="KAH7128783.1"/>
    </source>
</evidence>
<feature type="chain" id="PRO_5040512188" evidence="2">
    <location>
        <begin position="23"/>
        <end position="183"/>
    </location>
</feature>
<accession>A0A9P9E0T0</accession>
<protein>
    <submittedName>
        <fullName evidence="3">Uncharacterized protein</fullName>
    </submittedName>
</protein>
<dbReference type="Proteomes" id="UP000700596">
    <property type="component" value="Unassembled WGS sequence"/>
</dbReference>
<name>A0A9P9E0T0_9PLEO</name>
<organism evidence="3 4">
    <name type="scientific">Dendryphion nanum</name>
    <dbReference type="NCBI Taxonomy" id="256645"/>
    <lineage>
        <taxon>Eukaryota</taxon>
        <taxon>Fungi</taxon>
        <taxon>Dikarya</taxon>
        <taxon>Ascomycota</taxon>
        <taxon>Pezizomycotina</taxon>
        <taxon>Dothideomycetes</taxon>
        <taxon>Pleosporomycetidae</taxon>
        <taxon>Pleosporales</taxon>
        <taxon>Torulaceae</taxon>
        <taxon>Dendryphion</taxon>
    </lineage>
</organism>
<evidence type="ECO:0000313" key="4">
    <source>
        <dbReference type="Proteomes" id="UP000700596"/>
    </source>
</evidence>
<keyword evidence="4" id="KW-1185">Reference proteome</keyword>
<dbReference type="AlphaFoldDB" id="A0A9P9E0T0"/>
<gene>
    <name evidence="3" type="ORF">B0J11DRAFT_525789</name>
</gene>
<dbReference type="EMBL" id="JAGMWT010000005">
    <property type="protein sequence ID" value="KAH7128783.1"/>
    <property type="molecule type" value="Genomic_DNA"/>
</dbReference>